<evidence type="ECO:0000256" key="8">
    <source>
        <dbReference type="ARBA" id="ARBA00038436"/>
    </source>
</evidence>
<comment type="function">
    <text evidence="9">Part of the tripartite ATP-independent periplasmic (TRAP) transport system.</text>
</comment>
<dbReference type="PANTHER" id="PTHR35011">
    <property type="entry name" value="2,3-DIKETO-L-GULONATE TRAP TRANSPORTER SMALL PERMEASE PROTEIN YIAM"/>
    <property type="match status" value="1"/>
</dbReference>
<dbReference type="InterPro" id="IPR007387">
    <property type="entry name" value="TRAP_DctQ"/>
</dbReference>
<evidence type="ECO:0000256" key="9">
    <source>
        <dbReference type="RuleBase" id="RU369079"/>
    </source>
</evidence>
<evidence type="ECO:0000256" key="1">
    <source>
        <dbReference type="ARBA" id="ARBA00004429"/>
    </source>
</evidence>
<dbReference type="InterPro" id="IPR055348">
    <property type="entry name" value="DctQ"/>
</dbReference>
<dbReference type="Pfam" id="PF04290">
    <property type="entry name" value="DctQ"/>
    <property type="match status" value="1"/>
</dbReference>
<feature type="transmembrane region" description="Helical" evidence="9">
    <location>
        <begin position="130"/>
        <end position="156"/>
    </location>
</feature>
<dbReference type="GO" id="GO:0005886">
    <property type="term" value="C:plasma membrane"/>
    <property type="evidence" value="ECO:0007669"/>
    <property type="project" value="UniProtKB-SubCell"/>
</dbReference>
<feature type="transmembrane region" description="Helical" evidence="9">
    <location>
        <begin position="89"/>
        <end position="110"/>
    </location>
</feature>
<dbReference type="EMBL" id="QEKO01000001">
    <property type="protein sequence ID" value="PVY67829.1"/>
    <property type="molecule type" value="Genomic_DNA"/>
</dbReference>
<proteinExistence type="inferred from homology"/>
<keyword evidence="5 9" id="KW-0812">Transmembrane</keyword>
<evidence type="ECO:0000313" key="12">
    <source>
        <dbReference type="Proteomes" id="UP000246145"/>
    </source>
</evidence>
<keyword evidence="2 9" id="KW-0813">Transport</keyword>
<dbReference type="RefSeq" id="WP_133244240.1">
    <property type="nucleotide sequence ID" value="NZ_JACCEX010000001.1"/>
</dbReference>
<keyword evidence="3" id="KW-1003">Cell membrane</keyword>
<keyword evidence="6 9" id="KW-1133">Transmembrane helix</keyword>
<evidence type="ECO:0000256" key="3">
    <source>
        <dbReference type="ARBA" id="ARBA00022475"/>
    </source>
</evidence>
<comment type="caution">
    <text evidence="11">The sequence shown here is derived from an EMBL/GenBank/DDBJ whole genome shotgun (WGS) entry which is preliminary data.</text>
</comment>
<protein>
    <recommendedName>
        <fullName evidence="9">TRAP transporter small permease protein</fullName>
    </recommendedName>
</protein>
<gene>
    <name evidence="11" type="ORF">C7440_0212</name>
</gene>
<evidence type="ECO:0000256" key="4">
    <source>
        <dbReference type="ARBA" id="ARBA00022519"/>
    </source>
</evidence>
<keyword evidence="4 9" id="KW-0997">Cell inner membrane</keyword>
<keyword evidence="12" id="KW-1185">Reference proteome</keyword>
<dbReference type="OrthoDB" id="9791324at2"/>
<evidence type="ECO:0000313" key="11">
    <source>
        <dbReference type="EMBL" id="PVY67829.1"/>
    </source>
</evidence>
<reference evidence="11 12" key="1">
    <citation type="submission" date="2018-04" db="EMBL/GenBank/DDBJ databases">
        <title>Genomic Encyclopedia of Type Strains, Phase IV (KMG-IV): sequencing the most valuable type-strain genomes for metagenomic binning, comparative biology and taxonomic classification.</title>
        <authorList>
            <person name="Goeker M."/>
        </authorList>
    </citation>
    <scope>NUCLEOTIDE SEQUENCE [LARGE SCALE GENOMIC DNA]</scope>
    <source>
        <strain evidence="11 12">DSM 10065</strain>
    </source>
</reference>
<evidence type="ECO:0000259" key="10">
    <source>
        <dbReference type="Pfam" id="PF04290"/>
    </source>
</evidence>
<dbReference type="AlphaFoldDB" id="A0A2U1CPM5"/>
<comment type="similarity">
    <text evidence="8 9">Belongs to the TRAP transporter small permease family.</text>
</comment>
<feature type="transmembrane region" description="Helical" evidence="9">
    <location>
        <begin position="7"/>
        <end position="30"/>
    </location>
</feature>
<name>A0A2U1CPM5_9BURK</name>
<comment type="subcellular location">
    <subcellularLocation>
        <location evidence="1 9">Cell inner membrane</location>
        <topology evidence="1 9">Multi-pass membrane protein</topology>
    </subcellularLocation>
</comment>
<comment type="subunit">
    <text evidence="9">The complex comprises the extracytoplasmic solute receptor protein and the two transmembrane proteins.</text>
</comment>
<accession>A0A2U1CPM5</accession>
<dbReference type="GO" id="GO:0015740">
    <property type="term" value="P:C4-dicarboxylate transport"/>
    <property type="evidence" value="ECO:0007669"/>
    <property type="project" value="TreeGrafter"/>
</dbReference>
<evidence type="ECO:0000256" key="5">
    <source>
        <dbReference type="ARBA" id="ARBA00022692"/>
    </source>
</evidence>
<evidence type="ECO:0000256" key="2">
    <source>
        <dbReference type="ARBA" id="ARBA00022448"/>
    </source>
</evidence>
<dbReference type="Proteomes" id="UP000246145">
    <property type="component" value="Unassembled WGS sequence"/>
</dbReference>
<organism evidence="11 12">
    <name type="scientific">Pusillimonas noertemannii</name>
    <dbReference type="NCBI Taxonomy" id="305977"/>
    <lineage>
        <taxon>Bacteria</taxon>
        <taxon>Pseudomonadati</taxon>
        <taxon>Pseudomonadota</taxon>
        <taxon>Betaproteobacteria</taxon>
        <taxon>Burkholderiales</taxon>
        <taxon>Alcaligenaceae</taxon>
        <taxon>Pusillimonas</taxon>
    </lineage>
</organism>
<evidence type="ECO:0000256" key="6">
    <source>
        <dbReference type="ARBA" id="ARBA00022989"/>
    </source>
</evidence>
<keyword evidence="7 9" id="KW-0472">Membrane</keyword>
<dbReference type="GO" id="GO:0022857">
    <property type="term" value="F:transmembrane transporter activity"/>
    <property type="evidence" value="ECO:0007669"/>
    <property type="project" value="UniProtKB-UniRule"/>
</dbReference>
<sequence length="162" mass="17997">MKSIDRVVAWVTSGLHFVATLMLVGIVVVNAANVIGRYIFNRPAETADELMIFMLTIAVFLCLPRCTNEDAHIRMNLLRDRISGKARKVWDLLLELLHFGLAAFVVYVGAPSVAQLFSWGQVSEAAKIPMWIVHSVIPLGFALACVIILLSIVRLLRGWGRP</sequence>
<dbReference type="PANTHER" id="PTHR35011:SF10">
    <property type="entry name" value="TRAP TRANSPORTER SMALL PERMEASE PROTEIN"/>
    <property type="match status" value="1"/>
</dbReference>
<feature type="domain" description="Tripartite ATP-independent periplasmic transporters DctQ component" evidence="10">
    <location>
        <begin position="26"/>
        <end position="157"/>
    </location>
</feature>
<feature type="transmembrane region" description="Helical" evidence="9">
    <location>
        <begin position="50"/>
        <end position="68"/>
    </location>
</feature>
<evidence type="ECO:0000256" key="7">
    <source>
        <dbReference type="ARBA" id="ARBA00023136"/>
    </source>
</evidence>